<evidence type="ECO:0000256" key="4">
    <source>
        <dbReference type="ARBA" id="ARBA00022989"/>
    </source>
</evidence>
<dbReference type="GO" id="GO:0005886">
    <property type="term" value="C:plasma membrane"/>
    <property type="evidence" value="ECO:0007669"/>
    <property type="project" value="UniProtKB-SubCell"/>
</dbReference>
<proteinExistence type="predicted"/>
<feature type="transmembrane region" description="Helical" evidence="6">
    <location>
        <begin position="168"/>
        <end position="188"/>
    </location>
</feature>
<reference evidence="8 9" key="1">
    <citation type="submission" date="2019-04" db="EMBL/GenBank/DDBJ databases">
        <title>Sphingomonas psychrotolerans sp. nov., isolated from soil in the Tianshan Mountains, Xinjiang, China.</title>
        <authorList>
            <person name="Luo Y."/>
            <person name="Sheng H."/>
        </authorList>
    </citation>
    <scope>NUCLEOTIDE SEQUENCE [LARGE SCALE GENOMIC DNA]</scope>
    <source>
        <strain evidence="8 9">KIS18-15</strain>
    </source>
</reference>
<keyword evidence="2" id="KW-1003">Cell membrane</keyword>
<evidence type="ECO:0000256" key="2">
    <source>
        <dbReference type="ARBA" id="ARBA00022475"/>
    </source>
</evidence>
<keyword evidence="3 6" id="KW-0812">Transmembrane</keyword>
<feature type="transmembrane region" description="Helical" evidence="6">
    <location>
        <begin position="45"/>
        <end position="64"/>
    </location>
</feature>
<dbReference type="PANTHER" id="PTHR42709:SF6">
    <property type="entry name" value="UNDECAPRENYL PHOSPHATE TRANSPORTER A"/>
    <property type="match status" value="1"/>
</dbReference>
<evidence type="ECO:0000256" key="1">
    <source>
        <dbReference type="ARBA" id="ARBA00004651"/>
    </source>
</evidence>
<dbReference type="PANTHER" id="PTHR42709">
    <property type="entry name" value="ALKALINE PHOSPHATASE LIKE PROTEIN"/>
    <property type="match status" value="1"/>
</dbReference>
<dbReference type="Proteomes" id="UP000309848">
    <property type="component" value="Unassembled WGS sequence"/>
</dbReference>
<comment type="subcellular location">
    <subcellularLocation>
        <location evidence="1">Cell membrane</location>
        <topology evidence="1">Multi-pass membrane protein</topology>
    </subcellularLocation>
</comment>
<dbReference type="OrthoDB" id="9813426at2"/>
<comment type="caution">
    <text evidence="8">The sequence shown here is derived from an EMBL/GenBank/DDBJ whole genome shotgun (WGS) entry which is preliminary data.</text>
</comment>
<dbReference type="InterPro" id="IPR032816">
    <property type="entry name" value="VTT_dom"/>
</dbReference>
<evidence type="ECO:0000313" key="9">
    <source>
        <dbReference type="Proteomes" id="UP000309848"/>
    </source>
</evidence>
<keyword evidence="9" id="KW-1185">Reference proteome</keyword>
<accession>A0A4S1WCF3</accession>
<dbReference type="RefSeq" id="WP_135985994.1">
    <property type="nucleotide sequence ID" value="NZ_JAASQM010000005.1"/>
</dbReference>
<sequence>MINWLDWGYFGIFLLMVLENVIPPVPSEVIMSVGGIAAGQGKLSFVLLVAVGTLGCTVGNLFWWEIGRRFGYQRLKPMVDRWGRWLTMDWQDVEKLRGFFDRWGGATVFVFRFMPIGRTVISIPAGLLHMPFWRFVAYTTAGSLVWNTVLVGIGFWLGTNFETVDHWIAPMVTGIVVLALVAYLWRVLTWKPRERR</sequence>
<name>A0A4S1WCF3_9SPHN</name>
<keyword evidence="5 6" id="KW-0472">Membrane</keyword>
<protein>
    <submittedName>
        <fullName evidence="8">DedA family protein</fullName>
    </submittedName>
</protein>
<dbReference type="EMBL" id="SRXU01000006">
    <property type="protein sequence ID" value="TGX40608.1"/>
    <property type="molecule type" value="Genomic_DNA"/>
</dbReference>
<dbReference type="InterPro" id="IPR051311">
    <property type="entry name" value="DedA_domain"/>
</dbReference>
<gene>
    <name evidence="8" type="ORF">E5A74_13945</name>
</gene>
<evidence type="ECO:0000259" key="7">
    <source>
        <dbReference type="Pfam" id="PF09335"/>
    </source>
</evidence>
<evidence type="ECO:0000256" key="3">
    <source>
        <dbReference type="ARBA" id="ARBA00022692"/>
    </source>
</evidence>
<feature type="domain" description="VTT" evidence="7">
    <location>
        <begin position="25"/>
        <end position="154"/>
    </location>
</feature>
<feature type="transmembrane region" description="Helical" evidence="6">
    <location>
        <begin position="135"/>
        <end position="156"/>
    </location>
</feature>
<dbReference type="Pfam" id="PF09335">
    <property type="entry name" value="VTT_dom"/>
    <property type="match status" value="1"/>
</dbReference>
<evidence type="ECO:0000313" key="8">
    <source>
        <dbReference type="EMBL" id="TGX40608.1"/>
    </source>
</evidence>
<evidence type="ECO:0000256" key="5">
    <source>
        <dbReference type="ARBA" id="ARBA00023136"/>
    </source>
</evidence>
<keyword evidence="4 6" id="KW-1133">Transmembrane helix</keyword>
<dbReference type="AlphaFoldDB" id="A0A4S1WCF3"/>
<feature type="transmembrane region" description="Helical" evidence="6">
    <location>
        <begin position="7"/>
        <end position="25"/>
    </location>
</feature>
<organism evidence="8 9">
    <name type="scientific">Sphingomonas naasensis</name>
    <dbReference type="NCBI Taxonomy" id="1344951"/>
    <lineage>
        <taxon>Bacteria</taxon>
        <taxon>Pseudomonadati</taxon>
        <taxon>Pseudomonadota</taxon>
        <taxon>Alphaproteobacteria</taxon>
        <taxon>Sphingomonadales</taxon>
        <taxon>Sphingomonadaceae</taxon>
        <taxon>Sphingomonas</taxon>
    </lineage>
</organism>
<evidence type="ECO:0000256" key="6">
    <source>
        <dbReference type="SAM" id="Phobius"/>
    </source>
</evidence>